<dbReference type="AlphaFoldDB" id="A0A1H9M7P3"/>
<feature type="region of interest" description="Disordered" evidence="1">
    <location>
        <begin position="38"/>
        <end position="59"/>
    </location>
</feature>
<dbReference type="Proteomes" id="UP000199051">
    <property type="component" value="Unassembled WGS sequence"/>
</dbReference>
<gene>
    <name evidence="2" type="ORF">SAMN04487818_1026</name>
</gene>
<dbReference type="EMBL" id="FOGI01000002">
    <property type="protein sequence ID" value="SER19714.1"/>
    <property type="molecule type" value="Genomic_DNA"/>
</dbReference>
<evidence type="ECO:0000256" key="1">
    <source>
        <dbReference type="SAM" id="MobiDB-lite"/>
    </source>
</evidence>
<reference evidence="3" key="1">
    <citation type="submission" date="2016-10" db="EMBL/GenBank/DDBJ databases">
        <authorList>
            <person name="Varghese N."/>
            <person name="Submissions S."/>
        </authorList>
    </citation>
    <scope>NUCLEOTIDE SEQUENCE [LARGE SCALE GENOMIC DNA]</scope>
    <source>
        <strain evidence="3">DSM 44260</strain>
    </source>
</reference>
<protein>
    <submittedName>
        <fullName evidence="2">Uncharacterized protein</fullName>
    </submittedName>
</protein>
<organism evidence="2 3">
    <name type="scientific">Actinokineospora terrae</name>
    <dbReference type="NCBI Taxonomy" id="155974"/>
    <lineage>
        <taxon>Bacteria</taxon>
        <taxon>Bacillati</taxon>
        <taxon>Actinomycetota</taxon>
        <taxon>Actinomycetes</taxon>
        <taxon>Pseudonocardiales</taxon>
        <taxon>Pseudonocardiaceae</taxon>
        <taxon>Actinokineospora</taxon>
    </lineage>
</organism>
<name>A0A1H9M7P3_9PSEU</name>
<accession>A0A1H9M7P3</accession>
<sequence length="59" mass="6555">MPRSSRVAGLWGIEMVPHHHAVMGHRLTVTTAALARRVDPGDPRTRDELDACRPRSTLV</sequence>
<dbReference type="RefSeq" id="WP_143073327.1">
    <property type="nucleotide sequence ID" value="NZ_FOGI01000002.1"/>
</dbReference>
<keyword evidence="3" id="KW-1185">Reference proteome</keyword>
<feature type="compositionally biased region" description="Basic and acidic residues" evidence="1">
    <location>
        <begin position="38"/>
        <end position="53"/>
    </location>
</feature>
<evidence type="ECO:0000313" key="2">
    <source>
        <dbReference type="EMBL" id="SER19714.1"/>
    </source>
</evidence>
<evidence type="ECO:0000313" key="3">
    <source>
        <dbReference type="Proteomes" id="UP000199051"/>
    </source>
</evidence>
<proteinExistence type="predicted"/>